<feature type="domain" description="Activator of Hsp90 ATPase homologue 1/2-like C-terminal" evidence="2">
    <location>
        <begin position="21"/>
        <end position="166"/>
    </location>
</feature>
<comment type="caution">
    <text evidence="3">The sequence shown here is derived from an EMBL/GenBank/DDBJ whole genome shotgun (WGS) entry which is preliminary data.</text>
</comment>
<dbReference type="Pfam" id="PF08327">
    <property type="entry name" value="AHSA1"/>
    <property type="match status" value="1"/>
</dbReference>
<dbReference type="EMBL" id="JAVDQH010000018">
    <property type="protein sequence ID" value="MDR6245832.1"/>
    <property type="molecule type" value="Genomic_DNA"/>
</dbReference>
<evidence type="ECO:0000313" key="3">
    <source>
        <dbReference type="EMBL" id="MDR6245832.1"/>
    </source>
</evidence>
<accession>A0ABU1J5H2</accession>
<evidence type="ECO:0000256" key="1">
    <source>
        <dbReference type="ARBA" id="ARBA00006817"/>
    </source>
</evidence>
<organism evidence="3 4">
    <name type="scientific">Paenibacillus hunanensis</name>
    <dbReference type="NCBI Taxonomy" id="539262"/>
    <lineage>
        <taxon>Bacteria</taxon>
        <taxon>Bacillati</taxon>
        <taxon>Bacillota</taxon>
        <taxon>Bacilli</taxon>
        <taxon>Bacillales</taxon>
        <taxon>Paenibacillaceae</taxon>
        <taxon>Paenibacillus</taxon>
    </lineage>
</organism>
<evidence type="ECO:0000259" key="2">
    <source>
        <dbReference type="Pfam" id="PF08327"/>
    </source>
</evidence>
<protein>
    <submittedName>
        <fullName evidence="3">Uncharacterized protein YndB with AHSA1/START domain</fullName>
    </submittedName>
</protein>
<dbReference type="Gene3D" id="3.30.530.20">
    <property type="match status" value="1"/>
</dbReference>
<dbReference type="RefSeq" id="WP_188775995.1">
    <property type="nucleotide sequence ID" value="NZ_BMMB01000005.1"/>
</dbReference>
<dbReference type="InterPro" id="IPR013538">
    <property type="entry name" value="ASHA1/2-like_C"/>
</dbReference>
<keyword evidence="4" id="KW-1185">Reference proteome</keyword>
<dbReference type="InterPro" id="IPR023393">
    <property type="entry name" value="START-like_dom_sf"/>
</dbReference>
<name>A0ABU1J5H2_9BACL</name>
<dbReference type="SUPFAM" id="SSF55961">
    <property type="entry name" value="Bet v1-like"/>
    <property type="match status" value="1"/>
</dbReference>
<reference evidence="3 4" key="1">
    <citation type="submission" date="2023-07" db="EMBL/GenBank/DDBJ databases">
        <title>Genomic Encyclopedia of Type Strains, Phase IV (KMG-IV): sequencing the most valuable type-strain genomes for metagenomic binning, comparative biology and taxonomic classification.</title>
        <authorList>
            <person name="Goeker M."/>
        </authorList>
    </citation>
    <scope>NUCLEOTIDE SEQUENCE [LARGE SCALE GENOMIC DNA]</scope>
    <source>
        <strain evidence="3 4">DSM 22170</strain>
    </source>
</reference>
<sequence>MSDKMIIKTDGQELTLERIFDASTELVFKAFSEAAHLREWWGPHGWELTVCNIDFRPGGEWHYCMTCMDKNQGDFYGQESWGKAVYDLIEKPSQIVYTDYFSDASGSVSEEMPSSRIQTVFHNHEGGKTRLISRAYFDSEESLKQVMEMGMAEGITQTWDRLEAHLARVKK</sequence>
<gene>
    <name evidence="3" type="ORF">JOC58_003748</name>
</gene>
<comment type="similarity">
    <text evidence="1">Belongs to the AHA1 family.</text>
</comment>
<proteinExistence type="inferred from homology"/>
<evidence type="ECO:0000313" key="4">
    <source>
        <dbReference type="Proteomes" id="UP001185028"/>
    </source>
</evidence>
<dbReference type="Proteomes" id="UP001185028">
    <property type="component" value="Unassembled WGS sequence"/>
</dbReference>